<keyword evidence="2" id="KW-1185">Reference proteome</keyword>
<dbReference type="Gene3D" id="3.10.129.10">
    <property type="entry name" value="Hotdog Thioesterase"/>
    <property type="match status" value="1"/>
</dbReference>
<organism evidence="1 2">
    <name type="scientific">Salibaculum griseiflavum</name>
    <dbReference type="NCBI Taxonomy" id="1914409"/>
    <lineage>
        <taxon>Bacteria</taxon>
        <taxon>Pseudomonadati</taxon>
        <taxon>Pseudomonadota</taxon>
        <taxon>Alphaproteobacteria</taxon>
        <taxon>Rhodobacterales</taxon>
        <taxon>Roseobacteraceae</taxon>
        <taxon>Salibaculum</taxon>
    </lineage>
</organism>
<dbReference type="AlphaFoldDB" id="A0A2V1PAN7"/>
<gene>
    <name evidence="1" type="ORF">DFK10_00035</name>
</gene>
<dbReference type="InterPro" id="IPR051490">
    <property type="entry name" value="THEM6_lcsJ_thioesterase"/>
</dbReference>
<dbReference type="OrthoDB" id="3727779at2"/>
<reference evidence="2" key="1">
    <citation type="submission" date="2018-05" db="EMBL/GenBank/DDBJ databases">
        <authorList>
            <person name="Du Z."/>
            <person name="Wang X."/>
        </authorList>
    </citation>
    <scope>NUCLEOTIDE SEQUENCE [LARGE SCALE GENOMIC DNA]</scope>
    <source>
        <strain evidence="2">WDS4C29</strain>
    </source>
</reference>
<comment type="caution">
    <text evidence="1">The sequence shown here is derived from an EMBL/GenBank/DDBJ whole genome shotgun (WGS) entry which is preliminary data.</text>
</comment>
<evidence type="ECO:0000313" key="1">
    <source>
        <dbReference type="EMBL" id="PWG18357.1"/>
    </source>
</evidence>
<sequence>MYPFLRMSWQMSRARKAPPMGLWDTHESQHICWPWDLDIWMELNNGRTLTLFDLGRLPMAQRVGMIDLLKTRKWGMAVAGASVRYRRRVHAFYKLTQRTRCVGFDEKFFYLEQALWRSDGECSSHALLRMAVTGKGGIVPPSEMAQALGHAGPSPDLPDWVIAWGEADAQRPWPPMQD</sequence>
<name>A0A2V1PAN7_9RHOB</name>
<dbReference type="SUPFAM" id="SSF54637">
    <property type="entry name" value="Thioesterase/thiol ester dehydrase-isomerase"/>
    <property type="match status" value="1"/>
</dbReference>
<dbReference type="RefSeq" id="WP_109385319.1">
    <property type="nucleotide sequence ID" value="NZ_QETF01000001.1"/>
</dbReference>
<dbReference type="InterPro" id="IPR029069">
    <property type="entry name" value="HotDog_dom_sf"/>
</dbReference>
<dbReference type="CDD" id="cd00586">
    <property type="entry name" value="4HBT"/>
    <property type="match status" value="1"/>
</dbReference>
<protein>
    <submittedName>
        <fullName evidence="1">Thioeseterase</fullName>
    </submittedName>
</protein>
<dbReference type="PANTHER" id="PTHR12475:SF4">
    <property type="entry name" value="PROTEIN THEM6"/>
    <property type="match status" value="1"/>
</dbReference>
<dbReference type="EMBL" id="QETF01000001">
    <property type="protein sequence ID" value="PWG18357.1"/>
    <property type="molecule type" value="Genomic_DNA"/>
</dbReference>
<dbReference type="Proteomes" id="UP000245293">
    <property type="component" value="Unassembled WGS sequence"/>
</dbReference>
<accession>A0A2V1PAN7</accession>
<proteinExistence type="predicted"/>
<dbReference type="PANTHER" id="PTHR12475">
    <property type="match status" value="1"/>
</dbReference>
<dbReference type="Pfam" id="PF13279">
    <property type="entry name" value="4HBT_2"/>
    <property type="match status" value="1"/>
</dbReference>
<evidence type="ECO:0000313" key="2">
    <source>
        <dbReference type="Proteomes" id="UP000245293"/>
    </source>
</evidence>